<name>A0A8C0HSI7_BALMU</name>
<feature type="compositionally biased region" description="Basic and acidic residues" evidence="1">
    <location>
        <begin position="11"/>
        <end position="20"/>
    </location>
</feature>
<evidence type="ECO:0000256" key="2">
    <source>
        <dbReference type="SAM" id="Phobius"/>
    </source>
</evidence>
<dbReference type="Ensembl" id="ENSBMST00010000568.1">
    <property type="protein sequence ID" value="ENSBMSP00010000520.1"/>
    <property type="gene ID" value="ENSBMSG00010000434.1"/>
</dbReference>
<organism evidence="3">
    <name type="scientific">Balaenoptera musculus</name>
    <name type="common">Blue whale</name>
    <dbReference type="NCBI Taxonomy" id="9771"/>
    <lineage>
        <taxon>Eukaryota</taxon>
        <taxon>Metazoa</taxon>
        <taxon>Chordata</taxon>
        <taxon>Craniata</taxon>
        <taxon>Vertebrata</taxon>
        <taxon>Euteleostomi</taxon>
        <taxon>Mammalia</taxon>
        <taxon>Eutheria</taxon>
        <taxon>Laurasiatheria</taxon>
        <taxon>Artiodactyla</taxon>
        <taxon>Whippomorpha</taxon>
        <taxon>Cetacea</taxon>
        <taxon>Mysticeti</taxon>
        <taxon>Balaenopteridae</taxon>
        <taxon>Balaenoptera</taxon>
    </lineage>
</organism>
<evidence type="ECO:0000256" key="1">
    <source>
        <dbReference type="SAM" id="MobiDB-lite"/>
    </source>
</evidence>
<keyword evidence="2" id="KW-0472">Membrane</keyword>
<dbReference type="GeneTree" id="ENSGT00390000007959"/>
<dbReference type="PANTHER" id="PTHR37856:SF1">
    <property type="entry name" value="MAST CELL-EXPRESSED MEMBRANE PROTEIN 1"/>
    <property type="match status" value="1"/>
</dbReference>
<sequence length="159" mass="17336">MQAAAFKDKKRGSPDNKEAQSKPPPDPAQVPRWLPRAMMNLYVLLAVSCVILLVLVLVKSECFPLSAPAVSLSVGECQEEGKKRWSDVDQSIKAAKQSIDMVKSKVHEGNQKLRTLATGALRDLHWVNLPPCPILGWVLGSRGRGQQGSCPSRAQGLAR</sequence>
<keyword evidence="2" id="KW-1133">Transmembrane helix</keyword>
<evidence type="ECO:0008006" key="4">
    <source>
        <dbReference type="Google" id="ProtNLM"/>
    </source>
</evidence>
<feature type="transmembrane region" description="Helical" evidence="2">
    <location>
        <begin position="41"/>
        <end position="58"/>
    </location>
</feature>
<dbReference type="InterPro" id="IPR038818">
    <property type="entry name" value="MCEMP1"/>
</dbReference>
<dbReference type="OMA" id="WLQRSIM"/>
<dbReference type="AlphaFoldDB" id="A0A8C0HSI7"/>
<protein>
    <recommendedName>
        <fullName evidence="4">Mast cell-expressed membrane protein 1</fullName>
    </recommendedName>
</protein>
<accession>A0A8C0HSI7</accession>
<keyword evidence="2" id="KW-0812">Transmembrane</keyword>
<feature type="region of interest" description="Disordered" evidence="1">
    <location>
        <begin position="1"/>
        <end position="30"/>
    </location>
</feature>
<dbReference type="PANTHER" id="PTHR37856">
    <property type="entry name" value="MAST CELL-EXPRESSED MEMBRANE PROTEIN 1"/>
    <property type="match status" value="1"/>
</dbReference>
<evidence type="ECO:0000313" key="3">
    <source>
        <dbReference type="Ensembl" id="ENSBMSP00010000520.1"/>
    </source>
</evidence>
<reference evidence="3" key="1">
    <citation type="submission" date="2023-09" db="UniProtKB">
        <authorList>
            <consortium name="Ensembl"/>
        </authorList>
    </citation>
    <scope>IDENTIFICATION</scope>
</reference>
<proteinExistence type="predicted"/>